<gene>
    <name evidence="9" type="ORF">CVT26_015357</name>
</gene>
<dbReference type="GO" id="GO:0006542">
    <property type="term" value="P:glutamine biosynthetic process"/>
    <property type="evidence" value="ECO:0007669"/>
    <property type="project" value="InterPro"/>
</dbReference>
<comment type="caution">
    <text evidence="9">The sequence shown here is derived from an EMBL/GenBank/DDBJ whole genome shotgun (WGS) entry which is preliminary data.</text>
</comment>
<dbReference type="SUPFAM" id="SSF54368">
    <property type="entry name" value="Glutamine synthetase, N-terminal domain"/>
    <property type="match status" value="1"/>
</dbReference>
<protein>
    <recommendedName>
        <fullName evidence="2">Glutamine synthetase</fullName>
    </recommendedName>
</protein>
<dbReference type="InterPro" id="IPR014746">
    <property type="entry name" value="Gln_synth/guanido_kin_cat_dom"/>
</dbReference>
<dbReference type="GO" id="GO:0004356">
    <property type="term" value="F:glutamine synthetase activity"/>
    <property type="evidence" value="ECO:0007669"/>
    <property type="project" value="InterPro"/>
</dbReference>
<dbReference type="SMART" id="SM01230">
    <property type="entry name" value="Gln-synt_C"/>
    <property type="match status" value="1"/>
</dbReference>
<dbReference type="GO" id="GO:0005524">
    <property type="term" value="F:ATP binding"/>
    <property type="evidence" value="ECO:0007669"/>
    <property type="project" value="UniProtKB-KW"/>
</dbReference>
<proteinExistence type="inferred from homology"/>
<dbReference type="EMBL" id="NHYE01005260">
    <property type="protein sequence ID" value="PPQ75435.1"/>
    <property type="molecule type" value="Genomic_DNA"/>
</dbReference>
<comment type="similarity">
    <text evidence="1 6 7">Belongs to the glutamine synthetase family.</text>
</comment>
<dbReference type="PANTHER" id="PTHR43785:SF12">
    <property type="entry name" value="TYPE-1 GLUTAMINE SYNTHETASE 2"/>
    <property type="match status" value="1"/>
</dbReference>
<evidence type="ECO:0000256" key="3">
    <source>
        <dbReference type="ARBA" id="ARBA00022598"/>
    </source>
</evidence>
<dbReference type="GO" id="GO:0006576">
    <property type="term" value="P:biogenic amine metabolic process"/>
    <property type="evidence" value="ECO:0007669"/>
    <property type="project" value="UniProtKB-ARBA"/>
</dbReference>
<dbReference type="FunFam" id="3.10.20.70:FF:000013">
    <property type="entry name" value="Glutamine synthetase bacteria"/>
    <property type="match status" value="1"/>
</dbReference>
<evidence type="ECO:0000256" key="7">
    <source>
        <dbReference type="RuleBase" id="RU000384"/>
    </source>
</evidence>
<dbReference type="InterPro" id="IPR008146">
    <property type="entry name" value="Gln_synth_cat_dom"/>
</dbReference>
<evidence type="ECO:0000256" key="4">
    <source>
        <dbReference type="ARBA" id="ARBA00022741"/>
    </source>
</evidence>
<sequence>MDTLQKAWLFASYANDLLAMDVVPIHSDSDAIPGRHAVGRSACSARASFKRKAKTEYPDQLRTNHAVRREIVDITFLLPLWSTTHPAMATAYAPTSLADLQSLLANDIKVKVAGIDVDGVLRGKFMSKEKFLSAVKTDGFGFCSVIFGWDMHDAVYSKELLISNRANGYRDVIALIDLSTYRRIPWENNVPFFLVSFLDPETKEPLSVDPRGVLRAANERAEKLGFECFAGAEYEYFNFKETAHSVAEKEFTNLQPLTPGMHGYSLLRTQLNNDYFHDLFDRSAEFQVSIEGHHTETGPGVLETALAYTSALRMADNAILFKYTAKSVGMKYGIIPSFMAKPWAGLPGCSGNKEGRNIFAVSDAELEAGRENAAYKDTKFISQEAEWFLAGVLDGIADVMPALVPTINGYKRLVGGEAFWAPNAVTYGYDSRAASIRIISPPSCPPASTRMEIRIPGADMNPYFALSAIFLLGLRGINKKLPLPGPPISHFTPEDRKTGKIKMLPTSLESATMRMMRPDSIAREPEVFGNDFVDHYGGTREHEVKLWNEAVTNWEVERYLELA</sequence>
<evidence type="ECO:0000256" key="5">
    <source>
        <dbReference type="ARBA" id="ARBA00022840"/>
    </source>
</evidence>
<evidence type="ECO:0000256" key="6">
    <source>
        <dbReference type="PROSITE-ProRule" id="PRU01331"/>
    </source>
</evidence>
<dbReference type="PROSITE" id="PS51987">
    <property type="entry name" value="GS_CATALYTIC"/>
    <property type="match status" value="1"/>
</dbReference>
<dbReference type="InterPro" id="IPR036651">
    <property type="entry name" value="Gln_synt_N_sf"/>
</dbReference>
<dbReference type="AlphaFoldDB" id="A0A409WAA6"/>
<dbReference type="STRING" id="231916.A0A409WAA6"/>
<evidence type="ECO:0000256" key="1">
    <source>
        <dbReference type="ARBA" id="ARBA00009897"/>
    </source>
</evidence>
<keyword evidence="10" id="KW-1185">Reference proteome</keyword>
<dbReference type="PANTHER" id="PTHR43785">
    <property type="entry name" value="GAMMA-GLUTAMYLPUTRESCINE SYNTHETASE"/>
    <property type="match status" value="1"/>
</dbReference>
<dbReference type="SUPFAM" id="SSF55931">
    <property type="entry name" value="Glutamine synthetase/guanido kinase"/>
    <property type="match status" value="1"/>
</dbReference>
<evidence type="ECO:0000259" key="8">
    <source>
        <dbReference type="PROSITE" id="PS51987"/>
    </source>
</evidence>
<keyword evidence="5" id="KW-0067">ATP-binding</keyword>
<accession>A0A409WAA6</accession>
<evidence type="ECO:0000313" key="9">
    <source>
        <dbReference type="EMBL" id="PPQ75435.1"/>
    </source>
</evidence>
<keyword evidence="3" id="KW-0436">Ligase</keyword>
<dbReference type="InParanoid" id="A0A409WAA6"/>
<dbReference type="Gene3D" id="3.10.20.70">
    <property type="entry name" value="Glutamine synthetase, N-terminal domain"/>
    <property type="match status" value="1"/>
</dbReference>
<dbReference type="FunFam" id="3.30.590.10:FF:000005">
    <property type="entry name" value="Probable glutamine synthetase"/>
    <property type="match status" value="1"/>
</dbReference>
<dbReference type="Proteomes" id="UP000284706">
    <property type="component" value="Unassembled WGS sequence"/>
</dbReference>
<dbReference type="Gene3D" id="3.30.590.10">
    <property type="entry name" value="Glutamine synthetase/guanido kinase, catalytic domain"/>
    <property type="match status" value="1"/>
</dbReference>
<evidence type="ECO:0000313" key="10">
    <source>
        <dbReference type="Proteomes" id="UP000284706"/>
    </source>
</evidence>
<reference evidence="9 10" key="1">
    <citation type="journal article" date="2018" name="Evol. Lett.">
        <title>Horizontal gene cluster transfer increased hallucinogenic mushroom diversity.</title>
        <authorList>
            <person name="Reynolds H.T."/>
            <person name="Vijayakumar V."/>
            <person name="Gluck-Thaler E."/>
            <person name="Korotkin H.B."/>
            <person name="Matheny P.B."/>
            <person name="Slot J.C."/>
        </authorList>
    </citation>
    <scope>NUCLEOTIDE SEQUENCE [LARGE SCALE GENOMIC DNA]</scope>
    <source>
        <strain evidence="9 10">SRW20</strain>
    </source>
</reference>
<evidence type="ECO:0000256" key="2">
    <source>
        <dbReference type="ARBA" id="ARBA00021364"/>
    </source>
</evidence>
<name>A0A409WAA6_9AGAR</name>
<keyword evidence="4" id="KW-0547">Nucleotide-binding</keyword>
<organism evidence="9 10">
    <name type="scientific">Gymnopilus dilepis</name>
    <dbReference type="NCBI Taxonomy" id="231916"/>
    <lineage>
        <taxon>Eukaryota</taxon>
        <taxon>Fungi</taxon>
        <taxon>Dikarya</taxon>
        <taxon>Basidiomycota</taxon>
        <taxon>Agaricomycotina</taxon>
        <taxon>Agaricomycetes</taxon>
        <taxon>Agaricomycetidae</taxon>
        <taxon>Agaricales</taxon>
        <taxon>Agaricineae</taxon>
        <taxon>Hymenogastraceae</taxon>
        <taxon>Gymnopilus</taxon>
    </lineage>
</organism>
<feature type="domain" description="GS catalytic" evidence="8">
    <location>
        <begin position="210"/>
        <end position="563"/>
    </location>
</feature>
<dbReference type="OrthoDB" id="77835at2759"/>
<dbReference type="Pfam" id="PF00120">
    <property type="entry name" value="Gln-synt_C"/>
    <property type="match status" value="1"/>
</dbReference>